<feature type="domain" description="Methyltransferase" evidence="2">
    <location>
        <begin position="91"/>
        <end position="182"/>
    </location>
</feature>
<evidence type="ECO:0000313" key="4">
    <source>
        <dbReference type="Proteomes" id="UP000789342"/>
    </source>
</evidence>
<dbReference type="InterPro" id="IPR029063">
    <property type="entry name" value="SAM-dependent_MTases_sf"/>
</dbReference>
<gene>
    <name evidence="3" type="ORF">AMORRO_LOCUS8254</name>
</gene>
<dbReference type="Pfam" id="PF13649">
    <property type="entry name" value="Methyltransf_25"/>
    <property type="match status" value="1"/>
</dbReference>
<dbReference type="CDD" id="cd02440">
    <property type="entry name" value="AdoMet_MTases"/>
    <property type="match status" value="1"/>
</dbReference>
<proteinExistence type="predicted"/>
<protein>
    <submittedName>
        <fullName evidence="3">2248_t:CDS:1</fullName>
    </submittedName>
</protein>
<dbReference type="OrthoDB" id="2013972at2759"/>
<dbReference type="PANTHER" id="PTHR43591:SF24">
    <property type="entry name" value="2-METHOXY-6-POLYPRENYL-1,4-BENZOQUINOL METHYLASE, MITOCHONDRIAL"/>
    <property type="match status" value="1"/>
</dbReference>
<dbReference type="EMBL" id="CAJVPV010006882">
    <property type="protein sequence ID" value="CAG8611848.1"/>
    <property type="molecule type" value="Genomic_DNA"/>
</dbReference>
<dbReference type="PANTHER" id="PTHR43591">
    <property type="entry name" value="METHYLTRANSFERASE"/>
    <property type="match status" value="1"/>
</dbReference>
<comment type="caution">
    <text evidence="3">The sequence shown here is derived from an EMBL/GenBank/DDBJ whole genome shotgun (WGS) entry which is preliminary data.</text>
</comment>
<dbReference type="InterPro" id="IPR041698">
    <property type="entry name" value="Methyltransf_25"/>
</dbReference>
<keyword evidence="4" id="KW-1185">Reference proteome</keyword>
<reference evidence="3" key="1">
    <citation type="submission" date="2021-06" db="EMBL/GenBank/DDBJ databases">
        <authorList>
            <person name="Kallberg Y."/>
            <person name="Tangrot J."/>
            <person name="Rosling A."/>
        </authorList>
    </citation>
    <scope>NUCLEOTIDE SEQUENCE</scope>
    <source>
        <strain evidence="3">CL551</strain>
    </source>
</reference>
<dbReference type="GO" id="GO:0008168">
    <property type="term" value="F:methyltransferase activity"/>
    <property type="evidence" value="ECO:0007669"/>
    <property type="project" value="TreeGrafter"/>
</dbReference>
<accession>A0A9N9CQ49</accession>
<evidence type="ECO:0000256" key="1">
    <source>
        <dbReference type="SAM" id="MobiDB-lite"/>
    </source>
</evidence>
<dbReference type="AlphaFoldDB" id="A0A9N9CQ49"/>
<organism evidence="3 4">
    <name type="scientific">Acaulospora morrowiae</name>
    <dbReference type="NCBI Taxonomy" id="94023"/>
    <lineage>
        <taxon>Eukaryota</taxon>
        <taxon>Fungi</taxon>
        <taxon>Fungi incertae sedis</taxon>
        <taxon>Mucoromycota</taxon>
        <taxon>Glomeromycotina</taxon>
        <taxon>Glomeromycetes</taxon>
        <taxon>Diversisporales</taxon>
        <taxon>Acaulosporaceae</taxon>
        <taxon>Acaulospora</taxon>
    </lineage>
</organism>
<feature type="region of interest" description="Disordered" evidence="1">
    <location>
        <begin position="1"/>
        <end position="25"/>
    </location>
</feature>
<evidence type="ECO:0000313" key="3">
    <source>
        <dbReference type="EMBL" id="CAG8611848.1"/>
    </source>
</evidence>
<dbReference type="Proteomes" id="UP000789342">
    <property type="component" value="Unassembled WGS sequence"/>
</dbReference>
<dbReference type="Gene3D" id="3.40.50.150">
    <property type="entry name" value="Vaccinia Virus protein VP39"/>
    <property type="match status" value="1"/>
</dbReference>
<sequence>MGCVSSKNLDDNEVSSRGFSVKSKPGSGGFNNKISEKDSKGFVGDTLKYPMPANEYDGDRFALQHYLFRYIWQSNFSSPIEEKLSTDGTRVLDVGIGTGSWVLEMAKEYPNTKFTGVDHRSLFNKNTPSNVDVKHTDSILSLPFDDNTFDFVFMRFLAQEITEEKFEHILIPELTRVLKPGGYLEIMDLDAQCGNEGPAAQTLMSAVRTHYQSKGINPIMTSKLKRFMSSTKMLVDINVEEEIHPLGSWDEKIGEIALTDWLMVLNNLKMGIAPLLNINEDEYRDLLRSFKDETDIFQTYWASTRVYGKKTSAPDSQPS</sequence>
<dbReference type="SUPFAM" id="SSF53335">
    <property type="entry name" value="S-adenosyl-L-methionine-dependent methyltransferases"/>
    <property type="match status" value="1"/>
</dbReference>
<name>A0A9N9CQ49_9GLOM</name>
<evidence type="ECO:0000259" key="2">
    <source>
        <dbReference type="Pfam" id="PF13649"/>
    </source>
</evidence>